<accession>A0A0A9EMN6</accession>
<dbReference type="AlphaFoldDB" id="A0A0A9EMN6"/>
<reference evidence="1" key="2">
    <citation type="journal article" date="2015" name="Data Brief">
        <title>Shoot transcriptome of the giant reed, Arundo donax.</title>
        <authorList>
            <person name="Barrero R.A."/>
            <person name="Guerrero F.D."/>
            <person name="Moolhuijzen P."/>
            <person name="Goolsby J.A."/>
            <person name="Tidwell J."/>
            <person name="Bellgard S.E."/>
            <person name="Bellgard M.I."/>
        </authorList>
    </citation>
    <scope>NUCLEOTIDE SEQUENCE</scope>
    <source>
        <tissue evidence="1">Shoot tissue taken approximately 20 cm above the soil surface</tissue>
    </source>
</reference>
<sequence>MSKNYTDQLISISNQWHAFVLKIHDSIGIHHVIATSLPHARAMADGVSPYITEVPAFHLQALYIALSFGAIQ</sequence>
<evidence type="ECO:0000313" key="1">
    <source>
        <dbReference type="EMBL" id="JAD97312.1"/>
    </source>
</evidence>
<dbReference type="EMBL" id="GBRH01200583">
    <property type="protein sequence ID" value="JAD97312.1"/>
    <property type="molecule type" value="Transcribed_RNA"/>
</dbReference>
<name>A0A0A9EMN6_ARUDO</name>
<organism evidence="1">
    <name type="scientific">Arundo donax</name>
    <name type="common">Giant reed</name>
    <name type="synonym">Donax arundinaceus</name>
    <dbReference type="NCBI Taxonomy" id="35708"/>
    <lineage>
        <taxon>Eukaryota</taxon>
        <taxon>Viridiplantae</taxon>
        <taxon>Streptophyta</taxon>
        <taxon>Embryophyta</taxon>
        <taxon>Tracheophyta</taxon>
        <taxon>Spermatophyta</taxon>
        <taxon>Magnoliopsida</taxon>
        <taxon>Liliopsida</taxon>
        <taxon>Poales</taxon>
        <taxon>Poaceae</taxon>
        <taxon>PACMAD clade</taxon>
        <taxon>Arundinoideae</taxon>
        <taxon>Arundineae</taxon>
        <taxon>Arundo</taxon>
    </lineage>
</organism>
<reference evidence="1" key="1">
    <citation type="submission" date="2014-09" db="EMBL/GenBank/DDBJ databases">
        <authorList>
            <person name="Magalhaes I.L.F."/>
            <person name="Oliveira U."/>
            <person name="Santos F.R."/>
            <person name="Vidigal T.H.D.A."/>
            <person name="Brescovit A.D."/>
            <person name="Santos A.J."/>
        </authorList>
    </citation>
    <scope>NUCLEOTIDE SEQUENCE</scope>
    <source>
        <tissue evidence="1">Shoot tissue taken approximately 20 cm above the soil surface</tissue>
    </source>
</reference>
<proteinExistence type="predicted"/>
<protein>
    <submittedName>
        <fullName evidence="1">Uncharacterized protein</fullName>
    </submittedName>
</protein>